<dbReference type="RefSeq" id="XP_020859304.1">
    <property type="nucleotide sequence ID" value="XM_021003645.1"/>
</dbReference>
<dbReference type="PRINTS" id="PR00267">
    <property type="entry name" value="INTFRNREGFCT"/>
</dbReference>
<dbReference type="Proteomes" id="UP000515140">
    <property type="component" value="Unplaced"/>
</dbReference>
<dbReference type="CTD" id="3661"/>
<keyword evidence="4" id="KW-0804">Transcription</keyword>
<dbReference type="InterPro" id="IPR019471">
    <property type="entry name" value="Interferon_reg_factor-3"/>
</dbReference>
<sequence>MPPQPSWVMANKTKPRILPWLREQLDSGLLGATWIDAEHKRFSIPWKHGLRQDLQQEDFRIFQAWAEASGSYRPGIDVPDPAAWKRNFRAALDRKQNLRMVSNHSRDTQNPHKIYEFLPEDGEGCDTGRAAEHGDQEETIQEILEALTLSTQQQQFQGDFNPNSLLEQLPQTPEPALSCNPLMPIFASGFQTEYEVTAFYRGRQVLQKCLSCLKGLRLVGPGPGAETWMELDGTSLALPEPSSTLTDQRTAYYVSRVLGSLGAGLALWNSQTEFRAQRLGHCGAYWSLGEQASPGATGREVTKEKDGQQVCYIPEFVNDLISFLEGSHRSPQYTLWFCLGESWPTNSQLWTKKLVIVKVVPTALRALHEVAQAGGASSLEEEVDLHISDSVSLSLAPAHLHGYLQGLAQSMQWESGAHC</sequence>
<dbReference type="GO" id="GO:0000981">
    <property type="term" value="F:DNA-binding transcription factor activity, RNA polymerase II-specific"/>
    <property type="evidence" value="ECO:0007669"/>
    <property type="project" value="TreeGrafter"/>
</dbReference>
<organism evidence="7 8">
    <name type="scientific">Phascolarctos cinereus</name>
    <name type="common">Koala</name>
    <dbReference type="NCBI Taxonomy" id="38626"/>
    <lineage>
        <taxon>Eukaryota</taxon>
        <taxon>Metazoa</taxon>
        <taxon>Chordata</taxon>
        <taxon>Craniata</taxon>
        <taxon>Vertebrata</taxon>
        <taxon>Euteleostomi</taxon>
        <taxon>Mammalia</taxon>
        <taxon>Metatheria</taxon>
        <taxon>Diprotodontia</taxon>
        <taxon>Phascolarctidae</taxon>
        <taxon>Phascolarctos</taxon>
    </lineage>
</organism>
<dbReference type="SUPFAM" id="SSF49879">
    <property type="entry name" value="SMAD/FHA domain"/>
    <property type="match status" value="1"/>
</dbReference>
<dbReference type="GO" id="GO:0005634">
    <property type="term" value="C:nucleus"/>
    <property type="evidence" value="ECO:0007669"/>
    <property type="project" value="UniProtKB-SubCell"/>
</dbReference>
<feature type="domain" description="IRF tryptophan pentad repeat" evidence="6">
    <location>
        <begin position="14"/>
        <end position="119"/>
    </location>
</feature>
<dbReference type="FunCoup" id="A0A6P5LSM1">
    <property type="interactions" value="2151"/>
</dbReference>
<keyword evidence="3" id="KW-0238">DNA-binding</keyword>
<dbReference type="GeneID" id="110219913"/>
<dbReference type="InterPro" id="IPR001346">
    <property type="entry name" value="Interferon_reg_fact_DNA-bd_dom"/>
</dbReference>
<dbReference type="InterPro" id="IPR019817">
    <property type="entry name" value="Interferon_reg_fac_CS"/>
</dbReference>
<dbReference type="Pfam" id="PF00605">
    <property type="entry name" value="IRF"/>
    <property type="match status" value="1"/>
</dbReference>
<evidence type="ECO:0000256" key="1">
    <source>
        <dbReference type="ARBA" id="ARBA00004123"/>
    </source>
</evidence>
<evidence type="ECO:0000313" key="7">
    <source>
        <dbReference type="Proteomes" id="UP000515140"/>
    </source>
</evidence>
<dbReference type="InParanoid" id="A0A6P5LSM1"/>
<dbReference type="InterPro" id="IPR017855">
    <property type="entry name" value="SMAD-like_dom_sf"/>
</dbReference>
<evidence type="ECO:0000256" key="3">
    <source>
        <dbReference type="ARBA" id="ARBA00023125"/>
    </source>
</evidence>
<dbReference type="SMART" id="SM01243">
    <property type="entry name" value="IRF-3"/>
    <property type="match status" value="1"/>
</dbReference>
<accession>A0A6P5LSM1</accession>
<keyword evidence="2" id="KW-0805">Transcription regulation</keyword>
<dbReference type="Pfam" id="PF10401">
    <property type="entry name" value="IRF-3"/>
    <property type="match status" value="1"/>
</dbReference>
<dbReference type="OMA" id="DRGVMGY"/>
<reference evidence="8" key="1">
    <citation type="submission" date="2025-08" db="UniProtKB">
        <authorList>
            <consortium name="RefSeq"/>
        </authorList>
    </citation>
    <scope>IDENTIFICATION</scope>
    <source>
        <tissue evidence="8">Spleen</tissue>
    </source>
</reference>
<evidence type="ECO:0000256" key="4">
    <source>
        <dbReference type="ARBA" id="ARBA00023163"/>
    </source>
</evidence>
<dbReference type="InterPro" id="IPR008984">
    <property type="entry name" value="SMAD_FHA_dom_sf"/>
</dbReference>
<evidence type="ECO:0000256" key="2">
    <source>
        <dbReference type="ARBA" id="ARBA00023015"/>
    </source>
</evidence>
<dbReference type="KEGG" id="pcw:110219913"/>
<dbReference type="GO" id="GO:0002376">
    <property type="term" value="P:immune system process"/>
    <property type="evidence" value="ECO:0007669"/>
    <property type="project" value="TreeGrafter"/>
</dbReference>
<dbReference type="PROSITE" id="PS00601">
    <property type="entry name" value="IRF_1"/>
    <property type="match status" value="1"/>
</dbReference>
<dbReference type="GO" id="GO:0045893">
    <property type="term" value="P:positive regulation of DNA-templated transcription"/>
    <property type="evidence" value="ECO:0007669"/>
    <property type="project" value="UniProtKB-ARBA"/>
</dbReference>
<keyword evidence="7" id="KW-1185">Reference proteome</keyword>
<dbReference type="InterPro" id="IPR036388">
    <property type="entry name" value="WH-like_DNA-bd_sf"/>
</dbReference>
<keyword evidence="5" id="KW-0539">Nucleus</keyword>
<dbReference type="Gene3D" id="2.60.200.10">
    <property type="match status" value="1"/>
</dbReference>
<name>A0A6P5LSM1_PHACI</name>
<evidence type="ECO:0000313" key="8">
    <source>
        <dbReference type="RefSeq" id="XP_020859304.1"/>
    </source>
</evidence>
<protein>
    <submittedName>
        <fullName evidence="8">Interferon regulatory factor 3 isoform X1</fullName>
    </submittedName>
</protein>
<dbReference type="PROSITE" id="PS51507">
    <property type="entry name" value="IRF_2"/>
    <property type="match status" value="1"/>
</dbReference>
<comment type="subcellular location">
    <subcellularLocation>
        <location evidence="1">Nucleus</location>
    </subcellularLocation>
</comment>
<dbReference type="Gene3D" id="1.10.10.10">
    <property type="entry name" value="Winged helix-like DNA-binding domain superfamily/Winged helix DNA-binding domain"/>
    <property type="match status" value="1"/>
</dbReference>
<dbReference type="GO" id="GO:0000978">
    <property type="term" value="F:RNA polymerase II cis-regulatory region sequence-specific DNA binding"/>
    <property type="evidence" value="ECO:0007669"/>
    <property type="project" value="TreeGrafter"/>
</dbReference>
<dbReference type="SUPFAM" id="SSF46785">
    <property type="entry name" value="Winged helix' DNA-binding domain"/>
    <property type="match status" value="1"/>
</dbReference>
<proteinExistence type="predicted"/>
<dbReference type="PANTHER" id="PTHR11949">
    <property type="entry name" value="INTERFERON REGULATORY FACTOR"/>
    <property type="match status" value="1"/>
</dbReference>
<dbReference type="InterPro" id="IPR036390">
    <property type="entry name" value="WH_DNA-bd_sf"/>
</dbReference>
<dbReference type="CDD" id="cd00103">
    <property type="entry name" value="IRF"/>
    <property type="match status" value="1"/>
</dbReference>
<gene>
    <name evidence="8" type="primary">IRF3</name>
</gene>
<dbReference type="SMART" id="SM00348">
    <property type="entry name" value="IRF"/>
    <property type="match status" value="1"/>
</dbReference>
<evidence type="ECO:0000256" key="5">
    <source>
        <dbReference type="ARBA" id="ARBA00023242"/>
    </source>
</evidence>
<dbReference type="AlphaFoldDB" id="A0A6P5LSM1"/>
<evidence type="ECO:0000259" key="6">
    <source>
        <dbReference type="PROSITE" id="PS51507"/>
    </source>
</evidence>
<dbReference type="PANTHER" id="PTHR11949:SF1">
    <property type="entry name" value="INTERFERON REGULATORY FACTOR 3"/>
    <property type="match status" value="1"/>
</dbReference>